<reference evidence="5" key="1">
    <citation type="submission" date="2023-06" db="EMBL/GenBank/DDBJ databases">
        <title>Genome-scale phylogeny and comparative genomics of the fungal order Sordariales.</title>
        <authorList>
            <consortium name="Lawrence Berkeley National Laboratory"/>
            <person name="Hensen N."/>
            <person name="Bonometti L."/>
            <person name="Westerberg I."/>
            <person name="Brannstrom I.O."/>
            <person name="Guillou S."/>
            <person name="Cros-Aarteil S."/>
            <person name="Calhoun S."/>
            <person name="Haridas S."/>
            <person name="Kuo A."/>
            <person name="Mondo S."/>
            <person name="Pangilinan J."/>
            <person name="Riley R."/>
            <person name="Labutti K."/>
            <person name="Andreopoulos B."/>
            <person name="Lipzen A."/>
            <person name="Chen C."/>
            <person name="Yanf M."/>
            <person name="Daum C."/>
            <person name="Ng V."/>
            <person name="Clum A."/>
            <person name="Steindorff A."/>
            <person name="Ohm R."/>
            <person name="Martin F."/>
            <person name="Silar P."/>
            <person name="Natvig D."/>
            <person name="Lalanne C."/>
            <person name="Gautier V."/>
            <person name="Ament-Velasquez S.L."/>
            <person name="Kruys A."/>
            <person name="Hutchinson M.I."/>
            <person name="Powell A.J."/>
            <person name="Barry K."/>
            <person name="Miller A.N."/>
            <person name="Grigoriev I.V."/>
            <person name="Debuchy R."/>
            <person name="Gladieux P."/>
            <person name="Thoren M.H."/>
            <person name="Johannesson H."/>
        </authorList>
    </citation>
    <scope>NUCLEOTIDE SEQUENCE</scope>
    <source>
        <strain evidence="5">PSN4</strain>
    </source>
</reference>
<dbReference type="PROSITE" id="PS50297">
    <property type="entry name" value="ANK_REP_REGION"/>
    <property type="match status" value="1"/>
</dbReference>
<feature type="domain" description="Nephrocystin 3-like N-terminal" evidence="4">
    <location>
        <begin position="229"/>
        <end position="382"/>
    </location>
</feature>
<dbReference type="EMBL" id="MU839836">
    <property type="protein sequence ID" value="KAK1754032.1"/>
    <property type="molecule type" value="Genomic_DNA"/>
</dbReference>
<organism evidence="5 6">
    <name type="scientific">Echria macrotheca</name>
    <dbReference type="NCBI Taxonomy" id="438768"/>
    <lineage>
        <taxon>Eukaryota</taxon>
        <taxon>Fungi</taxon>
        <taxon>Dikarya</taxon>
        <taxon>Ascomycota</taxon>
        <taxon>Pezizomycotina</taxon>
        <taxon>Sordariomycetes</taxon>
        <taxon>Sordariomycetidae</taxon>
        <taxon>Sordariales</taxon>
        <taxon>Schizotheciaceae</taxon>
        <taxon>Echria</taxon>
    </lineage>
</organism>
<proteinExistence type="predicted"/>
<dbReference type="InterPro" id="IPR056884">
    <property type="entry name" value="NPHP3-like_N"/>
</dbReference>
<evidence type="ECO:0000256" key="2">
    <source>
        <dbReference type="PROSITE-ProRule" id="PRU00023"/>
    </source>
</evidence>
<protein>
    <recommendedName>
        <fullName evidence="4">Nephrocystin 3-like N-terminal domain-containing protein</fullName>
    </recommendedName>
</protein>
<keyword evidence="1" id="KW-0677">Repeat</keyword>
<dbReference type="PROSITE" id="PS50088">
    <property type="entry name" value="ANK_REPEAT"/>
    <property type="match status" value="2"/>
</dbReference>
<comment type="caution">
    <text evidence="5">The sequence shown here is derived from an EMBL/GenBank/DDBJ whole genome shotgun (WGS) entry which is preliminary data.</text>
</comment>
<gene>
    <name evidence="5" type="ORF">QBC47DRAFT_414936</name>
</gene>
<name>A0AAJ0F518_9PEZI</name>
<dbReference type="Gene3D" id="1.25.40.20">
    <property type="entry name" value="Ankyrin repeat-containing domain"/>
    <property type="match status" value="2"/>
</dbReference>
<keyword evidence="6" id="KW-1185">Reference proteome</keyword>
<feature type="repeat" description="ANK" evidence="2">
    <location>
        <begin position="1005"/>
        <end position="1037"/>
    </location>
</feature>
<evidence type="ECO:0000313" key="5">
    <source>
        <dbReference type="EMBL" id="KAK1754032.1"/>
    </source>
</evidence>
<keyword evidence="2" id="KW-0040">ANK repeat</keyword>
<evidence type="ECO:0000313" key="6">
    <source>
        <dbReference type="Proteomes" id="UP001239445"/>
    </source>
</evidence>
<dbReference type="AlphaFoldDB" id="A0AAJ0F518"/>
<evidence type="ECO:0000256" key="1">
    <source>
        <dbReference type="ARBA" id="ARBA00022737"/>
    </source>
</evidence>
<dbReference type="InterPro" id="IPR036770">
    <property type="entry name" value="Ankyrin_rpt-contain_sf"/>
</dbReference>
<dbReference type="Pfam" id="PF24883">
    <property type="entry name" value="NPHP3_N"/>
    <property type="match status" value="1"/>
</dbReference>
<dbReference type="Pfam" id="PF12796">
    <property type="entry name" value="Ank_2"/>
    <property type="match status" value="2"/>
</dbReference>
<dbReference type="InterPro" id="IPR002110">
    <property type="entry name" value="Ankyrin_rpt"/>
</dbReference>
<feature type="region of interest" description="Disordered" evidence="3">
    <location>
        <begin position="1098"/>
        <end position="1129"/>
    </location>
</feature>
<accession>A0AAJ0F518</accession>
<dbReference type="PANTHER" id="PTHR10039">
    <property type="entry name" value="AMELOGENIN"/>
    <property type="match status" value="1"/>
</dbReference>
<dbReference type="SMART" id="SM00248">
    <property type="entry name" value="ANK"/>
    <property type="match status" value="9"/>
</dbReference>
<sequence length="1129" mass="124857">MDPLSLAASVAGLASLTLEVIKLTTSYVDSVKNAPKESLQLAQELSALAKALSDFDQFLKSQNQGAMQFERTSTLVIAATSCRDSLSSLRVTLAKFMDRSEGRKWYRRAMWPLKGQGHSNAIAVLQRFTQIFHFSLTINGCNLLANTADEINDMHKTQTNTADDITEIRALVEGLSSLNLGDWVSQQQQQIAEIHSVQQKTQHLATLEWISTTNPSLSHNLALKKREPDTGTWFLESDEFCNWLHSAGFIWLYGIPTREICLSSNDRVLAYFYFDFQRPEEHGIECLLGCLLRQTSAKEPVIPKPVELLYDKHGKAGHRPSAQELEMALIDVVKGLHKDIYIIIDALDEAPESNGKRGTVLKLLARLATSPCSNLHLLATSRNEIDIRSCIGPLSGNGISIEDSVVDADIRKYVMSSITEDDRMSKLAPGLKDLIVSRLAEGANGMFRWVFCQLDELRTSRRPADIRRTLDTLPKTLDETYERIIRDMTPSDREAAMSILTWMVYSQQTLTLEEAAEAAIIRPGPEPINPDDRLFEPSEVLRICRALILVADEDITCLVESVEDMSGSDESMFEADKFVDIQRLVVRFAHFSVQEYLVSGRSEMFSSWCPSPHGYIADCCISSLCRLELETSADQALADNALIRYAAGNWNKHLSHVEGPLALINKAILLLSNSPSYFHRELGIYRTLRNITRLYSHNAEKTGKDMVSPLVCACYLGIGSVVKQLVQNGADVDGISEGFGAPLHGTAVSGCPEIAELLLEHRASVDVSYATLGTPLRLAAKYSKYEYGHYNDYGHYHDTMKVLLQHGANPNLPSGDHDYGCLFDVLETNHQDYGFLFDISETDRGRRRDKSTHLLLDYGADIREWKERTGSIFMVACEKCGIGVVKRLVEMGVDTDPPASMQYASALDAAVQARKLETIDFLLGLGASKSVNRTGGIWGSPLQSALKLCCHIDVVSRLLDAGADVNLAGPDTDAPLRIAVQNEDIEMVKLLLCRRANANFIGRGRSGTALRLATAGGHVKLVELLLAHGADPNLVFNTRFGQDIYSDMDSDGETEMGYAIGEYFPETALDTAEGWGHSEIVEILLAAGARRASELTGVGAQDTEEQMNNDQHPNEDNKNEREAGVHYAG</sequence>
<dbReference type="SUPFAM" id="SSF48403">
    <property type="entry name" value="Ankyrin repeat"/>
    <property type="match status" value="1"/>
</dbReference>
<dbReference type="PANTHER" id="PTHR10039:SF16">
    <property type="entry name" value="GPI INOSITOL-DEACYLASE"/>
    <property type="match status" value="1"/>
</dbReference>
<dbReference type="Proteomes" id="UP001239445">
    <property type="component" value="Unassembled WGS sequence"/>
</dbReference>
<feature type="compositionally biased region" description="Basic and acidic residues" evidence="3">
    <location>
        <begin position="1112"/>
        <end position="1129"/>
    </location>
</feature>
<feature type="repeat" description="ANK" evidence="2">
    <location>
        <begin position="971"/>
        <end position="1003"/>
    </location>
</feature>
<evidence type="ECO:0000256" key="3">
    <source>
        <dbReference type="SAM" id="MobiDB-lite"/>
    </source>
</evidence>
<evidence type="ECO:0000259" key="4">
    <source>
        <dbReference type="Pfam" id="PF24883"/>
    </source>
</evidence>